<dbReference type="eggNOG" id="COG0663">
    <property type="taxonomic scope" value="Bacteria"/>
</dbReference>
<dbReference type="Pfam" id="PF14602">
    <property type="entry name" value="Hexapep_2"/>
    <property type="match status" value="1"/>
</dbReference>
<organism evidence="1 2">
    <name type="scientific">Hoylesella loescheii DSM 19665 = JCM 12249 = ATCC 15930</name>
    <dbReference type="NCBI Taxonomy" id="1122985"/>
    <lineage>
        <taxon>Bacteria</taxon>
        <taxon>Pseudomonadati</taxon>
        <taxon>Bacteroidota</taxon>
        <taxon>Bacteroidia</taxon>
        <taxon>Bacteroidales</taxon>
        <taxon>Prevotellaceae</taxon>
        <taxon>Hoylesella</taxon>
    </lineage>
</organism>
<dbReference type="SUPFAM" id="SSF51161">
    <property type="entry name" value="Trimeric LpxA-like enzymes"/>
    <property type="match status" value="1"/>
</dbReference>
<dbReference type="RefSeq" id="WP_009237547.1">
    <property type="nucleotide sequence ID" value="NZ_KB899222.1"/>
</dbReference>
<keyword evidence="2" id="KW-1185">Reference proteome</keyword>
<dbReference type="InterPro" id="IPR001451">
    <property type="entry name" value="Hexapep"/>
</dbReference>
<reference evidence="1 2" key="1">
    <citation type="submission" date="2013-08" db="EMBL/GenBank/DDBJ databases">
        <authorList>
            <person name="Weinstock G."/>
            <person name="Sodergren E."/>
            <person name="Wylie T."/>
            <person name="Fulton L."/>
            <person name="Fulton R."/>
            <person name="Fronick C."/>
            <person name="O'Laughlin M."/>
            <person name="Godfrey J."/>
            <person name="Miner T."/>
            <person name="Herter B."/>
            <person name="Appelbaum E."/>
            <person name="Cordes M."/>
            <person name="Lek S."/>
            <person name="Wollam A."/>
            <person name="Pepin K.H."/>
            <person name="Palsikar V.B."/>
            <person name="Mitreva M."/>
            <person name="Wilson R.K."/>
        </authorList>
    </citation>
    <scope>NUCLEOTIDE SEQUENCE [LARGE SCALE GENOMIC DNA]</scope>
    <source>
        <strain evidence="1 2">ATCC 15930</strain>
    </source>
</reference>
<dbReference type="GO" id="GO:0016740">
    <property type="term" value="F:transferase activity"/>
    <property type="evidence" value="ECO:0007669"/>
    <property type="project" value="UniProtKB-KW"/>
</dbReference>
<dbReference type="HOGENOM" id="CLU_064827_4_1_10"/>
<comment type="caution">
    <text evidence="1">The sequence shown here is derived from an EMBL/GenBank/DDBJ whole genome shotgun (WGS) entry which is preliminary data.</text>
</comment>
<proteinExistence type="predicted"/>
<dbReference type="PATRIC" id="fig|1122985.7.peg.1490"/>
<keyword evidence="1" id="KW-0808">Transferase</keyword>
<sequence length="163" mass="17257">MLTKQVNGKGPQWGHNCYFSENATIVGDVTMGDDCSVWFCAVLRADVDGIRIGNRVNIQDGACVHQSHGTPVVIEDDVSVGHNATVHGCTLRRGCLIGMGATVLDAAEVGEGAVVAAGAVVLQGTKIGANELWAGVPAKLVKHTAPGQAEEFAQHYMEIKKWY</sequence>
<dbReference type="InterPro" id="IPR050484">
    <property type="entry name" value="Transf_Hexapept/Carb_Anhydrase"/>
</dbReference>
<dbReference type="EMBL" id="JNGW01000062">
    <property type="protein sequence ID" value="KDR52482.1"/>
    <property type="molecule type" value="Genomic_DNA"/>
</dbReference>
<dbReference type="Gene3D" id="2.160.10.10">
    <property type="entry name" value="Hexapeptide repeat proteins"/>
    <property type="match status" value="1"/>
</dbReference>
<dbReference type="PANTHER" id="PTHR13061">
    <property type="entry name" value="DYNACTIN SUBUNIT P25"/>
    <property type="match status" value="1"/>
</dbReference>
<protein>
    <submittedName>
        <fullName evidence="1">Bacterial transferase hexapeptide repeat protein</fullName>
    </submittedName>
</protein>
<dbReference type="AlphaFoldDB" id="A0A069QIG5"/>
<evidence type="ECO:0000313" key="2">
    <source>
        <dbReference type="Proteomes" id="UP000027442"/>
    </source>
</evidence>
<dbReference type="InterPro" id="IPR011004">
    <property type="entry name" value="Trimer_LpxA-like_sf"/>
</dbReference>
<name>A0A069QIG5_HOYLO</name>
<dbReference type="InterPro" id="IPR047324">
    <property type="entry name" value="LbH_gamma_CA-like"/>
</dbReference>
<accession>A0A069QIG5</accession>
<dbReference type="CDD" id="cd04645">
    <property type="entry name" value="LbH_gamma_CA_like"/>
    <property type="match status" value="1"/>
</dbReference>
<dbReference type="Proteomes" id="UP000027442">
    <property type="component" value="Unassembled WGS sequence"/>
</dbReference>
<dbReference type="PANTHER" id="PTHR13061:SF29">
    <property type="entry name" value="GAMMA CARBONIC ANHYDRASE-LIKE 1, MITOCHONDRIAL-RELATED"/>
    <property type="match status" value="1"/>
</dbReference>
<gene>
    <name evidence="1" type="ORF">HMPREF1991_01435</name>
</gene>
<evidence type="ECO:0000313" key="1">
    <source>
        <dbReference type="EMBL" id="KDR52482.1"/>
    </source>
</evidence>